<dbReference type="Proteomes" id="UP000675881">
    <property type="component" value="Chromosome 10"/>
</dbReference>
<dbReference type="AlphaFoldDB" id="A0A7R8CF93"/>
<feature type="compositionally biased region" description="Basic and acidic residues" evidence="1">
    <location>
        <begin position="1"/>
        <end position="15"/>
    </location>
</feature>
<sequence>MVSKDDCGIPNRDSEGSSSGPLINKEGYVENVATSSTLGMNPTSDNQGEEESNSNEKSTIQIASVSSLSTTTTTEDKIKEEYEVLEVDKDTDGSISMVVCRHKFKYLLYYKFTGLSIIFRRNLNDGGNTSRVSSVPSQSKTTETVATSTLINDNEDASIFTIFPRINNRKISRCQVCSEEIKDNFKTLFWETMIFCNERCLGKYQSLLNSSSSFRKTFNLTSIRHYFFVPVKRKSLRRIMKRINKIKSKSMSKITPLQSDLLPPSKTVNIIKDGISHSDQTKVLEGCNNTLEEMSVSPNNKLDQVQNSEEVITSENTIVSLEEHIDESSTIDNSLKRTHSSSPEGDEKEGRKGTRRSS</sequence>
<protein>
    <submittedName>
        <fullName evidence="2">(salmon louse) hypothetical protein</fullName>
    </submittedName>
</protein>
<feature type="region of interest" description="Disordered" evidence="1">
    <location>
        <begin position="323"/>
        <end position="358"/>
    </location>
</feature>
<feature type="region of interest" description="Disordered" evidence="1">
    <location>
        <begin position="1"/>
        <end position="75"/>
    </location>
</feature>
<feature type="compositionally biased region" description="Low complexity" evidence="1">
    <location>
        <begin position="64"/>
        <end position="73"/>
    </location>
</feature>
<accession>A0A7R8CF93</accession>
<keyword evidence="3" id="KW-1185">Reference proteome</keyword>
<evidence type="ECO:0000313" key="3">
    <source>
        <dbReference type="Proteomes" id="UP000675881"/>
    </source>
</evidence>
<proteinExistence type="predicted"/>
<dbReference type="OrthoDB" id="6352087at2759"/>
<gene>
    <name evidence="2" type="ORF">LSAA_2611</name>
</gene>
<name>A0A7R8CF93_LEPSM</name>
<organism evidence="2 3">
    <name type="scientific">Lepeophtheirus salmonis</name>
    <name type="common">Salmon louse</name>
    <name type="synonym">Caligus salmonis</name>
    <dbReference type="NCBI Taxonomy" id="72036"/>
    <lineage>
        <taxon>Eukaryota</taxon>
        <taxon>Metazoa</taxon>
        <taxon>Ecdysozoa</taxon>
        <taxon>Arthropoda</taxon>
        <taxon>Crustacea</taxon>
        <taxon>Multicrustacea</taxon>
        <taxon>Hexanauplia</taxon>
        <taxon>Copepoda</taxon>
        <taxon>Siphonostomatoida</taxon>
        <taxon>Caligidae</taxon>
        <taxon>Lepeophtheirus</taxon>
    </lineage>
</organism>
<reference evidence="2" key="1">
    <citation type="submission" date="2021-02" db="EMBL/GenBank/DDBJ databases">
        <authorList>
            <person name="Bekaert M."/>
        </authorList>
    </citation>
    <scope>NUCLEOTIDE SEQUENCE</scope>
    <source>
        <strain evidence="2">IoA-00</strain>
    </source>
</reference>
<dbReference type="EMBL" id="HG994589">
    <property type="protein sequence ID" value="CAF2797990.1"/>
    <property type="molecule type" value="Genomic_DNA"/>
</dbReference>
<feature type="compositionally biased region" description="Polar residues" evidence="1">
    <location>
        <begin position="32"/>
        <end position="46"/>
    </location>
</feature>
<evidence type="ECO:0000313" key="2">
    <source>
        <dbReference type="EMBL" id="CAF2797990.1"/>
    </source>
</evidence>
<evidence type="ECO:0000256" key="1">
    <source>
        <dbReference type="SAM" id="MobiDB-lite"/>
    </source>
</evidence>